<keyword evidence="3" id="KW-1185">Reference proteome</keyword>
<proteinExistence type="predicted"/>
<sequence>MSARDDRLGAASGRSGKKLLIIVAVTFVVLAAIVFAVVLLVSGDRSDPSVRTNGLITAWTSTPGLLEVLR</sequence>
<dbReference type="Proteomes" id="UP000306985">
    <property type="component" value="Unassembled WGS sequence"/>
</dbReference>
<reference evidence="2 3" key="1">
    <citation type="submission" date="2019-05" db="EMBL/GenBank/DDBJ databases">
        <title>Nakamurella sp. N5BH11, whole genome shotgun sequence.</title>
        <authorList>
            <person name="Tuo L."/>
        </authorList>
    </citation>
    <scope>NUCLEOTIDE SEQUENCE [LARGE SCALE GENOMIC DNA]</scope>
    <source>
        <strain evidence="2 3">N5BH11</strain>
    </source>
</reference>
<name>A0A4U6QER8_9ACTN</name>
<feature type="transmembrane region" description="Helical" evidence="1">
    <location>
        <begin position="20"/>
        <end position="41"/>
    </location>
</feature>
<accession>A0A4U6QER8</accession>
<keyword evidence="1" id="KW-0472">Membrane</keyword>
<organism evidence="2 3">
    <name type="scientific">Nakamurella flava</name>
    <dbReference type="NCBI Taxonomy" id="2576308"/>
    <lineage>
        <taxon>Bacteria</taxon>
        <taxon>Bacillati</taxon>
        <taxon>Actinomycetota</taxon>
        <taxon>Actinomycetes</taxon>
        <taxon>Nakamurellales</taxon>
        <taxon>Nakamurellaceae</taxon>
        <taxon>Nakamurella</taxon>
    </lineage>
</organism>
<evidence type="ECO:0000313" key="3">
    <source>
        <dbReference type="Proteomes" id="UP000306985"/>
    </source>
</evidence>
<evidence type="ECO:0000313" key="2">
    <source>
        <dbReference type="EMBL" id="TKV58469.1"/>
    </source>
</evidence>
<keyword evidence="1" id="KW-1133">Transmembrane helix</keyword>
<dbReference type="AlphaFoldDB" id="A0A4U6QER8"/>
<dbReference type="RefSeq" id="WP_137450132.1">
    <property type="nucleotide sequence ID" value="NZ_SZZH01000003.1"/>
</dbReference>
<dbReference type="EMBL" id="SZZH01000003">
    <property type="protein sequence ID" value="TKV58469.1"/>
    <property type="molecule type" value="Genomic_DNA"/>
</dbReference>
<comment type="caution">
    <text evidence="2">The sequence shown here is derived from an EMBL/GenBank/DDBJ whole genome shotgun (WGS) entry which is preliminary data.</text>
</comment>
<keyword evidence="1" id="KW-0812">Transmembrane</keyword>
<evidence type="ECO:0000256" key="1">
    <source>
        <dbReference type="SAM" id="Phobius"/>
    </source>
</evidence>
<protein>
    <submittedName>
        <fullName evidence="2">Uncharacterized protein</fullName>
    </submittedName>
</protein>
<gene>
    <name evidence="2" type="ORF">FDO65_12985</name>
</gene>